<feature type="region of interest" description="Disordered" evidence="10">
    <location>
        <begin position="1"/>
        <end position="21"/>
    </location>
</feature>
<evidence type="ECO:0000256" key="1">
    <source>
        <dbReference type="ARBA" id="ARBA00004651"/>
    </source>
</evidence>
<dbReference type="GO" id="GO:0065002">
    <property type="term" value="P:intracellular protein transmembrane transport"/>
    <property type="evidence" value="ECO:0007669"/>
    <property type="project" value="UniProtKB-UniRule"/>
</dbReference>
<feature type="transmembrane region" description="Helical" evidence="9">
    <location>
        <begin position="322"/>
        <end position="347"/>
    </location>
</feature>
<comment type="similarity">
    <text evidence="9">Belongs to the SecD/SecF family. SecF subfamily.</text>
</comment>
<feature type="transmembrane region" description="Helical" evidence="9">
    <location>
        <begin position="65"/>
        <end position="83"/>
    </location>
</feature>
<accession>A0A3N4H5L0</accession>
<comment type="function">
    <text evidence="9">Part of the Sec protein translocase complex. Interacts with the SecYEG preprotein conducting channel. SecDF uses the proton motive force (PMF) to complete protein translocation after the ATP-dependent function of SecA.</text>
</comment>
<dbReference type="Pfam" id="PF07549">
    <property type="entry name" value="Sec_GG"/>
    <property type="match status" value="1"/>
</dbReference>
<evidence type="ECO:0000256" key="4">
    <source>
        <dbReference type="ARBA" id="ARBA00022692"/>
    </source>
</evidence>
<dbReference type="NCBIfam" id="TIGR00916">
    <property type="entry name" value="2A0604s01"/>
    <property type="match status" value="1"/>
</dbReference>
<dbReference type="PRINTS" id="PR01755">
    <property type="entry name" value="SECFTRNLCASE"/>
</dbReference>
<dbReference type="InterPro" id="IPR022646">
    <property type="entry name" value="SecD/SecF_CS"/>
</dbReference>
<reference evidence="12 13" key="1">
    <citation type="submission" date="2018-11" db="EMBL/GenBank/DDBJ databases">
        <title>Draft genome sequence of Gordonia sp. RS15-1S isolated from rice stems.</title>
        <authorList>
            <person name="Muangham S."/>
        </authorList>
    </citation>
    <scope>NUCLEOTIDE SEQUENCE [LARGE SCALE GENOMIC DNA]</scope>
    <source>
        <strain evidence="12 13">RS15-1S</strain>
    </source>
</reference>
<dbReference type="HAMAP" id="MF_01464_B">
    <property type="entry name" value="SecF_B"/>
    <property type="match status" value="1"/>
</dbReference>
<evidence type="ECO:0000256" key="3">
    <source>
        <dbReference type="ARBA" id="ARBA00022475"/>
    </source>
</evidence>
<keyword evidence="3 9" id="KW-1003">Cell membrane</keyword>
<protein>
    <recommendedName>
        <fullName evidence="9">Protein-export membrane protein SecF</fullName>
    </recommendedName>
</protein>
<keyword evidence="7 9" id="KW-0811">Translocation</keyword>
<dbReference type="GO" id="GO:0015450">
    <property type="term" value="F:protein-transporting ATPase activity"/>
    <property type="evidence" value="ECO:0007669"/>
    <property type="project" value="InterPro"/>
</dbReference>
<feature type="region of interest" description="Disordered" evidence="10">
    <location>
        <begin position="370"/>
        <end position="411"/>
    </location>
</feature>
<dbReference type="RefSeq" id="WP_123925099.1">
    <property type="nucleotide sequence ID" value="NZ_JBPSDP010000002.1"/>
</dbReference>
<dbReference type="InterPro" id="IPR048634">
    <property type="entry name" value="SecD_SecF_C"/>
</dbReference>
<evidence type="ECO:0000313" key="12">
    <source>
        <dbReference type="EMBL" id="RPA66140.1"/>
    </source>
</evidence>
<dbReference type="AlphaFoldDB" id="A0A3N4H5L0"/>
<dbReference type="Gene3D" id="1.20.1640.10">
    <property type="entry name" value="Multidrug efflux transporter AcrB transmembrane domain"/>
    <property type="match status" value="1"/>
</dbReference>
<keyword evidence="5 9" id="KW-0653">Protein transport</keyword>
<evidence type="ECO:0000256" key="6">
    <source>
        <dbReference type="ARBA" id="ARBA00022989"/>
    </source>
</evidence>
<dbReference type="Pfam" id="PF02355">
    <property type="entry name" value="SecD_SecF_C"/>
    <property type="match status" value="1"/>
</dbReference>
<dbReference type="PANTHER" id="PTHR30081:SF8">
    <property type="entry name" value="PROTEIN TRANSLOCASE SUBUNIT SECF"/>
    <property type="match status" value="1"/>
</dbReference>
<organism evidence="12 13">
    <name type="scientific">Gordonia oryzae</name>
    <dbReference type="NCBI Taxonomy" id="2487349"/>
    <lineage>
        <taxon>Bacteria</taxon>
        <taxon>Bacillati</taxon>
        <taxon>Actinomycetota</taxon>
        <taxon>Actinomycetes</taxon>
        <taxon>Mycobacteriales</taxon>
        <taxon>Gordoniaceae</taxon>
        <taxon>Gordonia</taxon>
    </lineage>
</organism>
<dbReference type="GO" id="GO:0005886">
    <property type="term" value="C:plasma membrane"/>
    <property type="evidence" value="ECO:0007669"/>
    <property type="project" value="UniProtKB-SubCell"/>
</dbReference>
<feature type="transmembrane region" description="Helical" evidence="9">
    <location>
        <begin position="237"/>
        <end position="258"/>
    </location>
</feature>
<feature type="transmembrane region" description="Helical" evidence="9">
    <location>
        <begin position="186"/>
        <end position="203"/>
    </location>
</feature>
<dbReference type="InterPro" id="IPR055344">
    <property type="entry name" value="SecD_SecF_C_bact"/>
</dbReference>
<sequence length="411" mass="43675">MTGSNRTTGAPTGSTTTGVESGTATATTVMITGSDADFHADTSRSFLSRLYTGTGAFEVIGKRRMWYLVTALILAVGIISIGVRQFTFGIDFEGGTQISIPVSQGITSQSVEDIVGKALGRAPDSVQTAGSGSSETVQVRTDALSAEQARAVTVALTDAYAPTLTAADVSIAEVSSTWGREITEKMLLALAVFLVIVFVYIAVRFDREMSIAALATLFFDIICTAGVYSLVGFEVTPATVIGLLTILGFSLYDTVVVFDKVSENTRSVLQTTRRTYAEQANLAVNQTLMRSINTTIISVLPIIALMVIAVWLLGVGTLKDLALIQLVGVVVGTYSSIFLATPLLVTLKERRREIARHTARVLDRRAAIAAGQDPDAAGTPARRRPSRASTGRGAAENDTPTVPSGKRRRTR</sequence>
<keyword evidence="6 9" id="KW-1133">Transmembrane helix</keyword>
<dbReference type="InterPro" id="IPR022813">
    <property type="entry name" value="SecD/SecF_arch_bac"/>
</dbReference>
<comment type="subunit">
    <text evidence="9">Forms a complex with SecD. Part of the essential Sec protein translocation apparatus which comprises SecA, SecYEG and auxiliary proteins SecDF. Other proteins may also be involved.</text>
</comment>
<dbReference type="SUPFAM" id="SSF82866">
    <property type="entry name" value="Multidrug efflux transporter AcrB transmembrane domain"/>
    <property type="match status" value="1"/>
</dbReference>
<name>A0A3N4H5L0_9ACTN</name>
<comment type="caution">
    <text evidence="12">The sequence shown here is derived from an EMBL/GenBank/DDBJ whole genome shotgun (WGS) entry which is preliminary data.</text>
</comment>
<feature type="transmembrane region" description="Helical" evidence="9">
    <location>
        <begin position="296"/>
        <end position="316"/>
    </location>
</feature>
<evidence type="ECO:0000256" key="5">
    <source>
        <dbReference type="ARBA" id="ARBA00022927"/>
    </source>
</evidence>
<keyword evidence="8 9" id="KW-0472">Membrane</keyword>
<dbReference type="PANTHER" id="PTHR30081">
    <property type="entry name" value="PROTEIN-EXPORT MEMBRANE PROTEIN SEC"/>
    <property type="match status" value="1"/>
</dbReference>
<keyword evidence="4 9" id="KW-0812">Transmembrane</keyword>
<evidence type="ECO:0000259" key="11">
    <source>
        <dbReference type="Pfam" id="PF02355"/>
    </source>
</evidence>
<dbReference type="InterPro" id="IPR022645">
    <property type="entry name" value="SecD/SecF_bac"/>
</dbReference>
<dbReference type="NCBIfam" id="TIGR00966">
    <property type="entry name" value="transloc_SecF"/>
    <property type="match status" value="1"/>
</dbReference>
<feature type="transmembrane region" description="Helical" evidence="9">
    <location>
        <begin position="210"/>
        <end position="231"/>
    </location>
</feature>
<dbReference type="InterPro" id="IPR005665">
    <property type="entry name" value="SecF_bac"/>
</dbReference>
<dbReference type="GO" id="GO:0043952">
    <property type="term" value="P:protein transport by the Sec complex"/>
    <property type="evidence" value="ECO:0007669"/>
    <property type="project" value="UniProtKB-UniRule"/>
</dbReference>
<dbReference type="GO" id="GO:0006605">
    <property type="term" value="P:protein targeting"/>
    <property type="evidence" value="ECO:0007669"/>
    <property type="project" value="UniProtKB-UniRule"/>
</dbReference>
<proteinExistence type="inferred from homology"/>
<feature type="domain" description="Protein export membrane protein SecD/SecF C-terminal" evidence="11">
    <location>
        <begin position="166"/>
        <end position="349"/>
    </location>
</feature>
<keyword evidence="13" id="KW-1185">Reference proteome</keyword>
<dbReference type="OrthoDB" id="9774769at2"/>
<evidence type="ECO:0000313" key="13">
    <source>
        <dbReference type="Proteomes" id="UP000267536"/>
    </source>
</evidence>
<evidence type="ECO:0000256" key="8">
    <source>
        <dbReference type="ARBA" id="ARBA00023136"/>
    </source>
</evidence>
<evidence type="ECO:0000256" key="10">
    <source>
        <dbReference type="SAM" id="MobiDB-lite"/>
    </source>
</evidence>
<evidence type="ECO:0000256" key="2">
    <source>
        <dbReference type="ARBA" id="ARBA00022448"/>
    </source>
</evidence>
<evidence type="ECO:0000256" key="9">
    <source>
        <dbReference type="HAMAP-Rule" id="MF_01464"/>
    </source>
</evidence>
<dbReference type="Proteomes" id="UP000267536">
    <property type="component" value="Unassembled WGS sequence"/>
</dbReference>
<gene>
    <name evidence="9 12" type="primary">secF</name>
    <name evidence="12" type="ORF">EF294_00680</name>
</gene>
<feature type="compositionally biased region" description="Low complexity" evidence="10">
    <location>
        <begin position="7"/>
        <end position="21"/>
    </location>
</feature>
<dbReference type="EMBL" id="RKMH01000001">
    <property type="protein sequence ID" value="RPA66140.1"/>
    <property type="molecule type" value="Genomic_DNA"/>
</dbReference>
<evidence type="ECO:0000256" key="7">
    <source>
        <dbReference type="ARBA" id="ARBA00023010"/>
    </source>
</evidence>
<keyword evidence="2 9" id="KW-0813">Transport</keyword>
<comment type="subcellular location">
    <subcellularLocation>
        <location evidence="1 9">Cell membrane</location>
        <topology evidence="1 9">Multi-pass membrane protein</topology>
    </subcellularLocation>
</comment>